<keyword evidence="4 6" id="KW-1133">Transmembrane helix</keyword>
<sequence>MDTNKRTNEPFGKPQSSRHPHPHEPARRQTRRISIITVVTLAVFICLIILFFRIDRSNEATHLIQSTGVLGILVSILLMALLSMLPVPSEFLMIVIMRVFGPLWGAVLSFVGTMLAAVGTFLLARHFGQRLLRAFVSEKRVEQISEWIGRRGVVGLILVRVIPFPFIVVNYTAGVIRSVTTRDFIWTSAVGGIPYYVGAALVYLGVSKRYIMWLVIGGLVLGIIWIAGYIFNRYVPILKRWSH</sequence>
<dbReference type="EMBL" id="CP104064">
    <property type="protein sequence ID" value="WAH38822.1"/>
    <property type="molecule type" value="Genomic_DNA"/>
</dbReference>
<dbReference type="InterPro" id="IPR032816">
    <property type="entry name" value="VTT_dom"/>
</dbReference>
<name>A0ABY6Z7M5_9BACL</name>
<feature type="transmembrane region" description="Helical" evidence="6">
    <location>
        <begin position="64"/>
        <end position="87"/>
    </location>
</feature>
<evidence type="ECO:0000256" key="5">
    <source>
        <dbReference type="ARBA" id="ARBA00023136"/>
    </source>
</evidence>
<evidence type="ECO:0000256" key="6">
    <source>
        <dbReference type="RuleBase" id="RU366058"/>
    </source>
</evidence>
<feature type="transmembrane region" description="Helical" evidence="6">
    <location>
        <begin position="184"/>
        <end position="204"/>
    </location>
</feature>
<dbReference type="Pfam" id="PF09335">
    <property type="entry name" value="VTT_dom"/>
    <property type="match status" value="1"/>
</dbReference>
<keyword evidence="5 6" id="KW-0472">Membrane</keyword>
<protein>
    <recommendedName>
        <fullName evidence="6">TVP38/TMEM64 family membrane protein</fullName>
    </recommendedName>
</protein>
<feature type="transmembrane region" description="Helical" evidence="6">
    <location>
        <begin position="153"/>
        <end position="172"/>
    </location>
</feature>
<dbReference type="PANTHER" id="PTHR12677:SF59">
    <property type="entry name" value="GOLGI APPARATUS MEMBRANE PROTEIN TVP38-RELATED"/>
    <property type="match status" value="1"/>
</dbReference>
<evidence type="ECO:0000313" key="10">
    <source>
        <dbReference type="Proteomes" id="UP001164803"/>
    </source>
</evidence>
<proteinExistence type="inferred from homology"/>
<comment type="similarity">
    <text evidence="6">Belongs to the TVP38/TMEM64 family.</text>
</comment>
<evidence type="ECO:0000256" key="1">
    <source>
        <dbReference type="ARBA" id="ARBA00004651"/>
    </source>
</evidence>
<evidence type="ECO:0000256" key="7">
    <source>
        <dbReference type="SAM" id="MobiDB-lite"/>
    </source>
</evidence>
<evidence type="ECO:0000259" key="8">
    <source>
        <dbReference type="Pfam" id="PF09335"/>
    </source>
</evidence>
<feature type="transmembrane region" description="Helical" evidence="6">
    <location>
        <begin position="33"/>
        <end position="52"/>
    </location>
</feature>
<evidence type="ECO:0000256" key="4">
    <source>
        <dbReference type="ARBA" id="ARBA00022989"/>
    </source>
</evidence>
<gene>
    <name evidence="9" type="ORF">NZD86_10250</name>
</gene>
<evidence type="ECO:0000256" key="2">
    <source>
        <dbReference type="ARBA" id="ARBA00022475"/>
    </source>
</evidence>
<accession>A0ABY6Z7M5</accession>
<evidence type="ECO:0000313" key="9">
    <source>
        <dbReference type="EMBL" id="WAH38822.1"/>
    </source>
</evidence>
<dbReference type="Proteomes" id="UP001164803">
    <property type="component" value="Chromosome"/>
</dbReference>
<feature type="domain" description="VTT" evidence="8">
    <location>
        <begin position="87"/>
        <end position="197"/>
    </location>
</feature>
<dbReference type="RefSeq" id="WP_268046414.1">
    <property type="nucleotide sequence ID" value="NZ_CP104064.1"/>
</dbReference>
<feature type="transmembrane region" description="Helical" evidence="6">
    <location>
        <begin position="210"/>
        <end position="231"/>
    </location>
</feature>
<organism evidence="9 10">
    <name type="scientific">Alicyclobacillus dauci</name>
    <dbReference type="NCBI Taxonomy" id="1475485"/>
    <lineage>
        <taxon>Bacteria</taxon>
        <taxon>Bacillati</taxon>
        <taxon>Bacillota</taxon>
        <taxon>Bacilli</taxon>
        <taxon>Bacillales</taxon>
        <taxon>Alicyclobacillaceae</taxon>
        <taxon>Alicyclobacillus</taxon>
    </lineage>
</organism>
<keyword evidence="10" id="KW-1185">Reference proteome</keyword>
<dbReference type="InterPro" id="IPR015414">
    <property type="entry name" value="TMEM64"/>
</dbReference>
<dbReference type="PANTHER" id="PTHR12677">
    <property type="entry name" value="GOLGI APPARATUS MEMBRANE PROTEIN TVP38-RELATED"/>
    <property type="match status" value="1"/>
</dbReference>
<keyword evidence="3 6" id="KW-0812">Transmembrane</keyword>
<feature type="region of interest" description="Disordered" evidence="7">
    <location>
        <begin position="1"/>
        <end position="28"/>
    </location>
</feature>
<keyword evidence="2 6" id="KW-1003">Cell membrane</keyword>
<comment type="subcellular location">
    <subcellularLocation>
        <location evidence="1 6">Cell membrane</location>
        <topology evidence="1 6">Multi-pass membrane protein</topology>
    </subcellularLocation>
</comment>
<reference evidence="9" key="1">
    <citation type="submission" date="2022-08" db="EMBL/GenBank/DDBJ databases">
        <title>Alicyclobacillus dauci DSM2870, complete genome.</title>
        <authorList>
            <person name="Wang Q."/>
            <person name="Cai R."/>
            <person name="Wang Z."/>
        </authorList>
    </citation>
    <scope>NUCLEOTIDE SEQUENCE</scope>
    <source>
        <strain evidence="9">DSM 28700</strain>
    </source>
</reference>
<feature type="transmembrane region" description="Helical" evidence="6">
    <location>
        <begin position="99"/>
        <end position="124"/>
    </location>
</feature>
<evidence type="ECO:0000256" key="3">
    <source>
        <dbReference type="ARBA" id="ARBA00022692"/>
    </source>
</evidence>